<protein>
    <recommendedName>
        <fullName evidence="2">HTH CENPB-type domain-containing protein</fullName>
    </recommendedName>
</protein>
<accession>A0A6G1IPG6</accession>
<reference evidence="3" key="1">
    <citation type="journal article" date="2020" name="Stud. Mycol.">
        <title>101 Dothideomycetes genomes: a test case for predicting lifestyles and emergence of pathogens.</title>
        <authorList>
            <person name="Haridas S."/>
            <person name="Albert R."/>
            <person name="Binder M."/>
            <person name="Bloem J."/>
            <person name="Labutti K."/>
            <person name="Salamov A."/>
            <person name="Andreopoulos B."/>
            <person name="Baker S."/>
            <person name="Barry K."/>
            <person name="Bills G."/>
            <person name="Bluhm B."/>
            <person name="Cannon C."/>
            <person name="Castanera R."/>
            <person name="Culley D."/>
            <person name="Daum C."/>
            <person name="Ezra D."/>
            <person name="Gonzalez J."/>
            <person name="Henrissat B."/>
            <person name="Kuo A."/>
            <person name="Liang C."/>
            <person name="Lipzen A."/>
            <person name="Lutzoni F."/>
            <person name="Magnuson J."/>
            <person name="Mondo S."/>
            <person name="Nolan M."/>
            <person name="Ohm R."/>
            <person name="Pangilinan J."/>
            <person name="Park H.-J."/>
            <person name="Ramirez L."/>
            <person name="Alfaro M."/>
            <person name="Sun H."/>
            <person name="Tritt A."/>
            <person name="Yoshinaga Y."/>
            <person name="Zwiers L.-H."/>
            <person name="Turgeon B."/>
            <person name="Goodwin S."/>
            <person name="Spatafora J."/>
            <person name="Crous P."/>
            <person name="Grigoriev I."/>
        </authorList>
    </citation>
    <scope>NUCLEOTIDE SEQUENCE</scope>
    <source>
        <strain evidence="3">CBS 122367</strain>
    </source>
</reference>
<evidence type="ECO:0000259" key="2">
    <source>
        <dbReference type="PROSITE" id="PS51253"/>
    </source>
</evidence>
<organism evidence="3 4">
    <name type="scientific">Lentithecium fluviatile CBS 122367</name>
    <dbReference type="NCBI Taxonomy" id="1168545"/>
    <lineage>
        <taxon>Eukaryota</taxon>
        <taxon>Fungi</taxon>
        <taxon>Dikarya</taxon>
        <taxon>Ascomycota</taxon>
        <taxon>Pezizomycotina</taxon>
        <taxon>Dothideomycetes</taxon>
        <taxon>Pleosporomycetidae</taxon>
        <taxon>Pleosporales</taxon>
        <taxon>Massarineae</taxon>
        <taxon>Lentitheciaceae</taxon>
        <taxon>Lentithecium</taxon>
    </lineage>
</organism>
<gene>
    <name evidence="3" type="ORF">K458DRAFT_373755</name>
</gene>
<dbReference type="InterPro" id="IPR006600">
    <property type="entry name" value="HTH_CenpB_DNA-bd_dom"/>
</dbReference>
<dbReference type="Proteomes" id="UP000799291">
    <property type="component" value="Unassembled WGS sequence"/>
</dbReference>
<dbReference type="OrthoDB" id="5420958at2759"/>
<dbReference type="AlphaFoldDB" id="A0A6G1IPG6"/>
<name>A0A6G1IPG6_9PLEO</name>
<feature type="domain" description="HTH CENPB-type" evidence="2">
    <location>
        <begin position="46"/>
        <end position="119"/>
    </location>
</feature>
<dbReference type="PROSITE" id="PS51253">
    <property type="entry name" value="HTH_CENPB"/>
    <property type="match status" value="1"/>
</dbReference>
<dbReference type="EMBL" id="MU005598">
    <property type="protein sequence ID" value="KAF2680112.1"/>
    <property type="molecule type" value="Genomic_DNA"/>
</dbReference>
<proteinExistence type="predicted"/>
<keyword evidence="1" id="KW-0238">DNA-binding</keyword>
<dbReference type="GO" id="GO:0003677">
    <property type="term" value="F:DNA binding"/>
    <property type="evidence" value="ECO:0007669"/>
    <property type="project" value="UniProtKB-KW"/>
</dbReference>
<evidence type="ECO:0000313" key="4">
    <source>
        <dbReference type="Proteomes" id="UP000799291"/>
    </source>
</evidence>
<keyword evidence="4" id="KW-1185">Reference proteome</keyword>
<evidence type="ECO:0000256" key="1">
    <source>
        <dbReference type="ARBA" id="ARBA00023125"/>
    </source>
</evidence>
<dbReference type="Pfam" id="PF03221">
    <property type="entry name" value="HTH_Tnp_Tc5"/>
    <property type="match status" value="1"/>
</dbReference>
<sequence>MDQASRVLAQALRTDEPKTFDALARLGNVPLSTLHHRARGRESKEAKAQRQQYLTPEEERAVVNFLLLNSSLGHPVRIKYIPCLAFTIASQRSTNKPTKPPGKNWAKAFERRHPELKARRDPAILPKNVYNMDKTGVMLSMLGSVKVLVGKNDLRDYRGAGVKRTMVTAIS</sequence>
<evidence type="ECO:0000313" key="3">
    <source>
        <dbReference type="EMBL" id="KAF2680112.1"/>
    </source>
</evidence>